<reference evidence="3" key="1">
    <citation type="journal article" date="2016" name="Gene">
        <title>Identification and characterization of a phospholipid scramblase encoded by planarian Dugesia japonica.</title>
        <authorList>
            <person name="Han Y."/>
            <person name="Li A."/>
            <person name="Gao L."/>
            <person name="Wu W."/>
            <person name="Deng H."/>
            <person name="Hu W."/>
            <person name="Li N."/>
            <person name="Sun S."/>
            <person name="Zhang X."/>
            <person name="Zhao B."/>
            <person name="Liu B."/>
            <person name="Pang Q."/>
        </authorList>
    </citation>
    <scope>NUCLEOTIDE SEQUENCE</scope>
</reference>
<sequence length="241" mass="28679">MYSPLLNWSNENTTCFIERNEWNPCLNIESKYPGLQYLVSVDHLIIKNKYRWSDVIKNNSPSFVIKDENGQHLYHTRQESTFCNRFWRHKFSPFQIFIYDNSKFLVMIVKRNYQNATSHLCSSSCQEIEIQAPPGQLIGFIKPVVYNNCYWIYEISDEERNVQLRIDCFDNYCLDYGEYPVLSSSNDNEIGKIIKQKLYWTQEMLVKSKNFEVNFPIDLDIKFKALLLAAVFVINYMVYEN</sequence>
<comment type="similarity">
    <text evidence="1 2">Belongs to the phospholipid scramblase family.</text>
</comment>
<keyword evidence="2" id="KW-0564">Palmitate</keyword>
<comment type="function">
    <text evidence="2">May mediate accelerated ATP-independent bidirectional transbilayer migration of phospholipids upon binding calcium ions that results in a loss of phospholipid asymmetry in the plasma membrane.</text>
</comment>
<dbReference type="PANTHER" id="PTHR23248:SF9">
    <property type="entry name" value="PHOSPHOLIPID SCRAMBLASE"/>
    <property type="match status" value="1"/>
</dbReference>
<dbReference type="EMBL" id="KX765181">
    <property type="protein sequence ID" value="APL96720.1"/>
    <property type="molecule type" value="mRNA"/>
</dbReference>
<reference evidence="3" key="2">
    <citation type="submission" date="2016-08" db="EMBL/GenBank/DDBJ databases">
        <authorList>
            <person name="Seilhamer J.J."/>
        </authorList>
    </citation>
    <scope>NUCLEOTIDE SEQUENCE</scope>
</reference>
<dbReference type="InterPro" id="IPR005552">
    <property type="entry name" value="Scramblase"/>
</dbReference>
<accession>A0A1L5BV33</accession>
<dbReference type="Pfam" id="PF03803">
    <property type="entry name" value="Scramblase"/>
    <property type="match status" value="1"/>
</dbReference>
<protein>
    <recommendedName>
        <fullName evidence="2">Phospholipid scramblase</fullName>
    </recommendedName>
</protein>
<dbReference type="PANTHER" id="PTHR23248">
    <property type="entry name" value="PHOSPHOLIPID SCRAMBLASE-RELATED"/>
    <property type="match status" value="1"/>
</dbReference>
<proteinExistence type="evidence at transcript level"/>
<keyword evidence="2" id="KW-0449">Lipoprotein</keyword>
<dbReference type="GO" id="GO:0017128">
    <property type="term" value="F:phospholipid scramblase activity"/>
    <property type="evidence" value="ECO:0007669"/>
    <property type="project" value="InterPro"/>
</dbReference>
<name>A0A1L5BV33_DUGJA</name>
<evidence type="ECO:0000256" key="1">
    <source>
        <dbReference type="ARBA" id="ARBA00005350"/>
    </source>
</evidence>
<organism evidence="3">
    <name type="scientific">Dugesia japonica</name>
    <name type="common">Planarian</name>
    <dbReference type="NCBI Taxonomy" id="6161"/>
    <lineage>
        <taxon>Eukaryota</taxon>
        <taxon>Metazoa</taxon>
        <taxon>Spiralia</taxon>
        <taxon>Lophotrochozoa</taxon>
        <taxon>Platyhelminthes</taxon>
        <taxon>Rhabditophora</taxon>
        <taxon>Seriata</taxon>
        <taxon>Tricladida</taxon>
        <taxon>Continenticola</taxon>
        <taxon>Geoplanoidea</taxon>
        <taxon>Dugesiidae</taxon>
        <taxon>Dugesia</taxon>
    </lineage>
</organism>
<comment type="cofactor">
    <cofactor evidence="2">
        <name>Ca(2+)</name>
        <dbReference type="ChEBI" id="CHEBI:29108"/>
    </cofactor>
</comment>
<dbReference type="AlphaFoldDB" id="A0A1L5BV33"/>
<keyword evidence="2" id="KW-0106">Calcium</keyword>
<evidence type="ECO:0000256" key="2">
    <source>
        <dbReference type="RuleBase" id="RU363116"/>
    </source>
</evidence>
<evidence type="ECO:0000313" key="3">
    <source>
        <dbReference type="EMBL" id="APL96720.1"/>
    </source>
</evidence>
<dbReference type="GO" id="GO:0005886">
    <property type="term" value="C:plasma membrane"/>
    <property type="evidence" value="ECO:0007669"/>
    <property type="project" value="TreeGrafter"/>
</dbReference>